<sequence>MTATLTAPTTIRDLIARRDQVQREIEADLRSEGIDPEAGDWEHPRNEEWLQLHEAVENAVAQAVSKLRR</sequence>
<accession>A0A4R4ZDW7</accession>
<dbReference type="RefSeq" id="WP_132609157.1">
    <property type="nucleotide sequence ID" value="NZ_SMKQ01000008.1"/>
</dbReference>
<gene>
    <name evidence="1" type="ORF">E1286_05055</name>
</gene>
<name>A0A4R4ZDW7_9ACTN</name>
<dbReference type="EMBL" id="SMKQ01000008">
    <property type="protein sequence ID" value="TDD54562.1"/>
    <property type="molecule type" value="Genomic_DNA"/>
</dbReference>
<dbReference type="Proteomes" id="UP000295302">
    <property type="component" value="Unassembled WGS sequence"/>
</dbReference>
<keyword evidence="2" id="KW-1185">Reference proteome</keyword>
<proteinExistence type="predicted"/>
<protein>
    <submittedName>
        <fullName evidence="1">Uncharacterized protein</fullName>
    </submittedName>
</protein>
<reference evidence="1 2" key="1">
    <citation type="submission" date="2019-03" db="EMBL/GenBank/DDBJ databases">
        <title>Draft genome sequences of novel Actinobacteria.</title>
        <authorList>
            <person name="Sahin N."/>
            <person name="Ay H."/>
            <person name="Saygin H."/>
        </authorList>
    </citation>
    <scope>NUCLEOTIDE SEQUENCE [LARGE SCALE GENOMIC DNA]</scope>
    <source>
        <strain evidence="1 2">CH32</strain>
    </source>
</reference>
<evidence type="ECO:0000313" key="2">
    <source>
        <dbReference type="Proteomes" id="UP000295302"/>
    </source>
</evidence>
<comment type="caution">
    <text evidence="1">The sequence shown here is derived from an EMBL/GenBank/DDBJ whole genome shotgun (WGS) entry which is preliminary data.</text>
</comment>
<evidence type="ECO:0000313" key="1">
    <source>
        <dbReference type="EMBL" id="TDD54562.1"/>
    </source>
</evidence>
<organism evidence="1 2">
    <name type="scientific">Nonomuraea terrae</name>
    <dbReference type="NCBI Taxonomy" id="2530383"/>
    <lineage>
        <taxon>Bacteria</taxon>
        <taxon>Bacillati</taxon>
        <taxon>Actinomycetota</taxon>
        <taxon>Actinomycetes</taxon>
        <taxon>Streptosporangiales</taxon>
        <taxon>Streptosporangiaceae</taxon>
        <taxon>Nonomuraea</taxon>
    </lineage>
</organism>
<dbReference type="AlphaFoldDB" id="A0A4R4ZDW7"/>